<reference evidence="8 9" key="1">
    <citation type="submission" date="2019-08" db="EMBL/GenBank/DDBJ databases">
        <title>Deep-cultivation of Planctomycetes and their phenomic and genomic characterization uncovers novel biology.</title>
        <authorList>
            <person name="Wiegand S."/>
            <person name="Jogler M."/>
            <person name="Boedeker C."/>
            <person name="Pinto D."/>
            <person name="Vollmers J."/>
            <person name="Rivas-Marin E."/>
            <person name="Kohn T."/>
            <person name="Peeters S.H."/>
            <person name="Heuer A."/>
            <person name="Rast P."/>
            <person name="Oberbeckmann S."/>
            <person name="Bunk B."/>
            <person name="Jeske O."/>
            <person name="Meyerdierks A."/>
            <person name="Storesund J.E."/>
            <person name="Kallscheuer N."/>
            <person name="Luecker S."/>
            <person name="Lage O.M."/>
            <person name="Pohl T."/>
            <person name="Merkel B.J."/>
            <person name="Hornburger P."/>
            <person name="Mueller R.-W."/>
            <person name="Bruemmer F."/>
            <person name="Labrenz M."/>
            <person name="Spormann A.M."/>
            <person name="Op den Camp H."/>
            <person name="Overmann J."/>
            <person name="Amann R."/>
            <person name="Jetten M.S.M."/>
            <person name="Mascher T."/>
            <person name="Medema M.H."/>
            <person name="Devos D.P."/>
            <person name="Kaster A.-K."/>
            <person name="Ovreas L."/>
            <person name="Rohde M."/>
            <person name="Galperin M.Y."/>
            <person name="Jogler C."/>
        </authorList>
    </citation>
    <scope>NUCLEOTIDE SEQUENCE [LARGE SCALE GENOMIC DNA]</scope>
    <source>
        <strain evidence="8 9">FC18</strain>
    </source>
</reference>
<dbReference type="KEGG" id="mff:MFFC18_04920"/>
<evidence type="ECO:0000259" key="6">
    <source>
        <dbReference type="Pfam" id="PF25975"/>
    </source>
</evidence>
<dbReference type="RefSeq" id="WP_075084748.1">
    <property type="nucleotide sequence ID" value="NZ_CP042912.1"/>
</dbReference>
<gene>
    <name evidence="8" type="primary">macA_2</name>
    <name evidence="8" type="ORF">MFFC18_04920</name>
</gene>
<dbReference type="Pfam" id="PF25990">
    <property type="entry name" value="Beta-barrel_YknX"/>
    <property type="match status" value="1"/>
</dbReference>
<evidence type="ECO:0000313" key="9">
    <source>
        <dbReference type="Proteomes" id="UP000322214"/>
    </source>
</evidence>
<feature type="domain" description="CzcB-like C-terminal circularly permuted SH3-like" evidence="6">
    <location>
        <begin position="440"/>
        <end position="491"/>
    </location>
</feature>
<dbReference type="EMBL" id="CP042912">
    <property type="protein sequence ID" value="QEG20642.1"/>
    <property type="molecule type" value="Genomic_DNA"/>
</dbReference>
<accession>A0A5B9P6K8</accession>
<evidence type="ECO:0000256" key="1">
    <source>
        <dbReference type="ARBA" id="ARBA00004196"/>
    </source>
</evidence>
<sequence length="567" mass="62592">MSWKFVLGSLVAISAAVVYYLNAGGGDGWSDHGQELVFYDVSRGDLPIVVTERGYLESQEQTSIRCAVENYDRRSGSSGTTILSIVPNGSVVKKGDVLVELDSASIRDLLESESLELQGDKSSLIQAEARKENQLTQNETAVAEAKLTLKLAELNRKMYVDEESGTFKLSLGEIDRQIDESRNAILEAQAALKLQETERDGIEQLFRLGYKGKSDLEQSRYSFMKSEAALASAMNRLANHDATRDQLETYKREMELMKLDGEVDTAQRKLKQVRVTNESELAQVNAQLFEARERVQRQEARLAAYQRQLDNCTIRAPHDGMVVYSQDSRGNSSIAVGQAVRSRQELLTLPDLTRMQVRLQIHEAVLDQVKPGLPALLKIDAFQNTPYEGIVEHVAVVPSASSKSVKTYECIVRIPGVVQKLKPGMTAVSEIHIDRLEDVVSVPVQAVVQVNDSTWCYVDNGDGIEKRFVQLGRNNDKFVQIVDGLESDDRAVLNPMVIASMEKESGGQSSREPEDVENEVVFGNLYPAAETVAGDSPIAKVSTVESKPKRAGDKTLGAERVDVLPAS</sequence>
<dbReference type="SUPFAM" id="SSF111369">
    <property type="entry name" value="HlyD-like secretion proteins"/>
    <property type="match status" value="1"/>
</dbReference>
<dbReference type="InterPro" id="IPR050465">
    <property type="entry name" value="UPF0194_transport"/>
</dbReference>
<dbReference type="STRING" id="980251.GCA_001642875_02323"/>
<dbReference type="GO" id="GO:0022857">
    <property type="term" value="F:transmembrane transporter activity"/>
    <property type="evidence" value="ECO:0007669"/>
    <property type="project" value="InterPro"/>
</dbReference>
<dbReference type="PANTHER" id="PTHR32347:SF23">
    <property type="entry name" value="BLL5650 PROTEIN"/>
    <property type="match status" value="1"/>
</dbReference>
<feature type="compositionally biased region" description="Basic and acidic residues" evidence="5">
    <location>
        <begin position="546"/>
        <end position="567"/>
    </location>
</feature>
<feature type="region of interest" description="Disordered" evidence="5">
    <location>
        <begin position="537"/>
        <end position="567"/>
    </location>
</feature>
<dbReference type="GO" id="GO:0016020">
    <property type="term" value="C:membrane"/>
    <property type="evidence" value="ECO:0007669"/>
    <property type="project" value="InterPro"/>
</dbReference>
<dbReference type="Gene3D" id="2.40.30.170">
    <property type="match status" value="1"/>
</dbReference>
<dbReference type="AlphaFoldDB" id="A0A5B9P6K8"/>
<dbReference type="PRINTS" id="PR01490">
    <property type="entry name" value="RTXTOXIND"/>
</dbReference>
<evidence type="ECO:0000256" key="2">
    <source>
        <dbReference type="ARBA" id="ARBA00009477"/>
    </source>
</evidence>
<dbReference type="PANTHER" id="PTHR32347">
    <property type="entry name" value="EFFLUX SYSTEM COMPONENT YKNX-RELATED"/>
    <property type="match status" value="1"/>
</dbReference>
<dbReference type="Pfam" id="PF25975">
    <property type="entry name" value="CzcB_C"/>
    <property type="match status" value="1"/>
</dbReference>
<evidence type="ECO:0000256" key="5">
    <source>
        <dbReference type="SAM" id="MobiDB-lite"/>
    </source>
</evidence>
<dbReference type="InterPro" id="IPR006143">
    <property type="entry name" value="RND_pump_MFP"/>
</dbReference>
<evidence type="ECO:0000313" key="8">
    <source>
        <dbReference type="EMBL" id="QEG20642.1"/>
    </source>
</evidence>
<dbReference type="NCBIfam" id="TIGR01730">
    <property type="entry name" value="RND_mfp"/>
    <property type="match status" value="1"/>
</dbReference>
<feature type="domain" description="YknX-like beta-barrel" evidence="7">
    <location>
        <begin position="355"/>
        <end position="431"/>
    </location>
</feature>
<keyword evidence="3 4" id="KW-0175">Coiled coil</keyword>
<dbReference type="InterPro" id="IPR058649">
    <property type="entry name" value="CzcB_C"/>
</dbReference>
<protein>
    <submittedName>
        <fullName evidence="8">Macrolide export protein MacA</fullName>
    </submittedName>
</protein>
<evidence type="ECO:0000256" key="3">
    <source>
        <dbReference type="ARBA" id="ARBA00023054"/>
    </source>
</evidence>
<keyword evidence="9" id="KW-1185">Reference proteome</keyword>
<dbReference type="Proteomes" id="UP000322214">
    <property type="component" value="Chromosome"/>
</dbReference>
<feature type="coiled-coil region" evidence="4">
    <location>
        <begin position="240"/>
        <end position="315"/>
    </location>
</feature>
<dbReference type="OrthoDB" id="259669at2"/>
<comment type="subcellular location">
    <subcellularLocation>
        <location evidence="1">Cell envelope</location>
    </subcellularLocation>
</comment>
<evidence type="ECO:0000256" key="4">
    <source>
        <dbReference type="SAM" id="Coils"/>
    </source>
</evidence>
<proteinExistence type="inferred from homology"/>
<dbReference type="Gene3D" id="2.40.420.20">
    <property type="match status" value="1"/>
</dbReference>
<comment type="similarity">
    <text evidence="2">Belongs to the membrane fusion protein (MFP) (TC 8.A.1) family.</text>
</comment>
<name>A0A5B9P6K8_9BACT</name>
<dbReference type="GO" id="GO:0030313">
    <property type="term" value="C:cell envelope"/>
    <property type="evidence" value="ECO:0007669"/>
    <property type="project" value="UniProtKB-SubCell"/>
</dbReference>
<organism evidence="8 9">
    <name type="scientific">Mariniblastus fucicola</name>
    <dbReference type="NCBI Taxonomy" id="980251"/>
    <lineage>
        <taxon>Bacteria</taxon>
        <taxon>Pseudomonadati</taxon>
        <taxon>Planctomycetota</taxon>
        <taxon>Planctomycetia</taxon>
        <taxon>Pirellulales</taxon>
        <taxon>Pirellulaceae</taxon>
        <taxon>Mariniblastus</taxon>
    </lineage>
</organism>
<dbReference type="InterPro" id="IPR058636">
    <property type="entry name" value="Beta-barrel_YknX"/>
</dbReference>
<evidence type="ECO:0000259" key="7">
    <source>
        <dbReference type="Pfam" id="PF25990"/>
    </source>
</evidence>